<dbReference type="PROSITE" id="PS00383">
    <property type="entry name" value="TYR_PHOSPHATASE_1"/>
    <property type="match status" value="1"/>
</dbReference>
<dbReference type="AlphaFoldDB" id="A0A9W6MNK2"/>
<dbReference type="PANTHER" id="PTHR31126">
    <property type="entry name" value="TYROSINE-PROTEIN PHOSPHATASE"/>
    <property type="match status" value="1"/>
</dbReference>
<dbReference type="Gene3D" id="3.90.190.10">
    <property type="entry name" value="Protein tyrosine phosphatase superfamily"/>
    <property type="match status" value="1"/>
</dbReference>
<dbReference type="Proteomes" id="UP001143486">
    <property type="component" value="Unassembled WGS sequence"/>
</dbReference>
<dbReference type="PROSITE" id="PS50056">
    <property type="entry name" value="TYR_PHOSPHATASE_2"/>
    <property type="match status" value="1"/>
</dbReference>
<dbReference type="PANTHER" id="PTHR31126:SF1">
    <property type="entry name" value="TYROSINE SPECIFIC PROTEIN PHOSPHATASES DOMAIN-CONTAINING PROTEIN"/>
    <property type="match status" value="1"/>
</dbReference>
<sequence>MTRITPLEGVHNFRHFHGYDAADGAKVRGGLYRSGHHSRATAADLEIMRKLGIRVVADLRKARERTNEPSAWPEDMAVRVIASDLGDAGEPPHLAFMRKGVHTPEAVRDYMLSAYRRIPMEACNQEVYREGYRALASGEADGGFLVHCAAGKDRTGIFCALILEELGVDRDTVMADYLLTNEAVDFESLIPRIQERSVQQYGQAMPAEIMQVFLGVDADYLAEAFRTMGDTGSYVTGQLGITEAERQALRERWLTS</sequence>
<dbReference type="InterPro" id="IPR016130">
    <property type="entry name" value="Tyr_Pase_AS"/>
</dbReference>
<dbReference type="GO" id="GO:0004721">
    <property type="term" value="F:phosphoprotein phosphatase activity"/>
    <property type="evidence" value="ECO:0007669"/>
    <property type="project" value="InterPro"/>
</dbReference>
<evidence type="ECO:0000313" key="3">
    <source>
        <dbReference type="EMBL" id="GLK51974.1"/>
    </source>
</evidence>
<organism evidence="3 4">
    <name type="scientific">Maricaulis virginensis</name>
    <dbReference type="NCBI Taxonomy" id="144022"/>
    <lineage>
        <taxon>Bacteria</taxon>
        <taxon>Pseudomonadati</taxon>
        <taxon>Pseudomonadota</taxon>
        <taxon>Alphaproteobacteria</taxon>
        <taxon>Maricaulales</taxon>
        <taxon>Maricaulaceae</taxon>
        <taxon>Maricaulis</taxon>
    </lineage>
</organism>
<comment type="caution">
    <text evidence="3">The sequence shown here is derived from an EMBL/GenBank/DDBJ whole genome shotgun (WGS) entry which is preliminary data.</text>
</comment>
<dbReference type="InterPro" id="IPR026893">
    <property type="entry name" value="Tyr/Ser_Pase_IphP-type"/>
</dbReference>
<dbReference type="RefSeq" id="WP_271186337.1">
    <property type="nucleotide sequence ID" value="NZ_BSFE01000003.1"/>
</dbReference>
<dbReference type="Pfam" id="PF13350">
    <property type="entry name" value="Y_phosphatase3"/>
    <property type="match status" value="1"/>
</dbReference>
<accession>A0A9W6MNK2</accession>
<reference evidence="3" key="1">
    <citation type="journal article" date="2014" name="Int. J. Syst. Evol. Microbiol.">
        <title>Complete genome sequence of Corynebacterium casei LMG S-19264T (=DSM 44701T), isolated from a smear-ripened cheese.</title>
        <authorList>
            <consortium name="US DOE Joint Genome Institute (JGI-PGF)"/>
            <person name="Walter F."/>
            <person name="Albersmeier A."/>
            <person name="Kalinowski J."/>
            <person name="Ruckert C."/>
        </authorList>
    </citation>
    <scope>NUCLEOTIDE SEQUENCE</scope>
    <source>
        <strain evidence="3">VKM B-1513</strain>
    </source>
</reference>
<gene>
    <name evidence="3" type="ORF">GCM10017621_14820</name>
</gene>
<dbReference type="EMBL" id="BSFE01000003">
    <property type="protein sequence ID" value="GLK51974.1"/>
    <property type="molecule type" value="Genomic_DNA"/>
</dbReference>
<dbReference type="InterPro" id="IPR029021">
    <property type="entry name" value="Prot-tyrosine_phosphatase-like"/>
</dbReference>
<evidence type="ECO:0000313" key="4">
    <source>
        <dbReference type="Proteomes" id="UP001143486"/>
    </source>
</evidence>
<comment type="similarity">
    <text evidence="1">Belongs to the protein-tyrosine phosphatase family.</text>
</comment>
<evidence type="ECO:0000259" key="2">
    <source>
        <dbReference type="PROSITE" id="PS50056"/>
    </source>
</evidence>
<proteinExistence type="inferred from homology"/>
<feature type="domain" description="Tyrosine specific protein phosphatases" evidence="2">
    <location>
        <begin position="125"/>
        <end position="169"/>
    </location>
</feature>
<dbReference type="SUPFAM" id="SSF52799">
    <property type="entry name" value="(Phosphotyrosine protein) phosphatases II"/>
    <property type="match status" value="1"/>
</dbReference>
<evidence type="ECO:0000256" key="1">
    <source>
        <dbReference type="ARBA" id="ARBA00009580"/>
    </source>
</evidence>
<protein>
    <submittedName>
        <fullName evidence="3">Protein-tyrosine-phosphatase</fullName>
    </submittedName>
</protein>
<keyword evidence="4" id="KW-1185">Reference proteome</keyword>
<reference evidence="3" key="2">
    <citation type="submission" date="2023-01" db="EMBL/GenBank/DDBJ databases">
        <authorList>
            <person name="Sun Q."/>
            <person name="Evtushenko L."/>
        </authorList>
    </citation>
    <scope>NUCLEOTIDE SEQUENCE</scope>
    <source>
        <strain evidence="3">VKM B-1513</strain>
    </source>
</reference>
<dbReference type="InterPro" id="IPR000387">
    <property type="entry name" value="Tyr_Pase_dom"/>
</dbReference>
<name>A0A9W6MNK2_9PROT</name>